<dbReference type="InterPro" id="IPR045001">
    <property type="entry name" value="DRG"/>
</dbReference>
<dbReference type="InterPro" id="IPR012676">
    <property type="entry name" value="TGS-like"/>
</dbReference>
<dbReference type="AlphaFoldDB" id="A0A1M5ITL3"/>
<accession>A0A1M5ITL3</accession>
<gene>
    <name evidence="2" type="ORF">SAMN02745206_03666</name>
</gene>
<evidence type="ECO:0000259" key="1">
    <source>
        <dbReference type="PROSITE" id="PS51880"/>
    </source>
</evidence>
<dbReference type="SUPFAM" id="SSF81271">
    <property type="entry name" value="TGS-like"/>
    <property type="match status" value="1"/>
</dbReference>
<dbReference type="InterPro" id="IPR004095">
    <property type="entry name" value="TGS"/>
</dbReference>
<organism evidence="2 3">
    <name type="scientific">Desulfacinum infernum DSM 9756</name>
    <dbReference type="NCBI Taxonomy" id="1121391"/>
    <lineage>
        <taxon>Bacteria</taxon>
        <taxon>Pseudomonadati</taxon>
        <taxon>Thermodesulfobacteriota</taxon>
        <taxon>Syntrophobacteria</taxon>
        <taxon>Syntrophobacterales</taxon>
        <taxon>Syntrophobacteraceae</taxon>
        <taxon>Desulfacinum</taxon>
    </lineage>
</organism>
<dbReference type="GO" id="GO:0005525">
    <property type="term" value="F:GTP binding"/>
    <property type="evidence" value="ECO:0007669"/>
    <property type="project" value="InterPro"/>
</dbReference>
<sequence>MPANLPPPYFEAEKRYREAKTPEDKIEALEEMLTIMPKHKGTDKLRADLRRKIAKFKSQAQQKKGGGKQSTAYQIDKEGAAQVVVVGAPNTGKSSLVGTLSNAQPEVADFPHSTWKPTPGMVPYENIQFQFIDTPPVNRTYVDPWMADLIRRSDLILLLVDLQADPLGQLQETLDVLAQLRIYPDGCPVPQDLPKRPFIKKTLVAVNKVDSQHDLEDFQAFVELAECPLPCVPISTRTGFGLHDLLDRTFEACNIIRVYTKAPGKEPDRTAPFVLPRKSTLQDLAEKIHKDFVHKLKFARIWGTEVFDGQMVQKDYVLQDGDVVEIRI</sequence>
<dbReference type="PROSITE" id="PS51880">
    <property type="entry name" value="TGS"/>
    <property type="match status" value="1"/>
</dbReference>
<evidence type="ECO:0000313" key="3">
    <source>
        <dbReference type="Proteomes" id="UP000184076"/>
    </source>
</evidence>
<dbReference type="Pfam" id="PF02824">
    <property type="entry name" value="TGS"/>
    <property type="match status" value="1"/>
</dbReference>
<keyword evidence="3" id="KW-1185">Reference proteome</keyword>
<dbReference type="OrthoDB" id="257487at2"/>
<dbReference type="RefSeq" id="WP_073042100.1">
    <property type="nucleotide sequence ID" value="NZ_FQVB01000060.1"/>
</dbReference>
<dbReference type="CDD" id="cd01666">
    <property type="entry name" value="TGS_DRG"/>
    <property type="match status" value="1"/>
</dbReference>
<protein>
    <recommendedName>
        <fullName evidence="1">TGS domain-containing protein</fullName>
    </recommendedName>
</protein>
<dbReference type="Pfam" id="PF01926">
    <property type="entry name" value="MMR_HSR1"/>
    <property type="match status" value="1"/>
</dbReference>
<proteinExistence type="predicted"/>
<dbReference type="GO" id="GO:0003924">
    <property type="term" value="F:GTPase activity"/>
    <property type="evidence" value="ECO:0007669"/>
    <property type="project" value="InterPro"/>
</dbReference>
<dbReference type="EMBL" id="FQVB01000060">
    <property type="protein sequence ID" value="SHG31310.1"/>
    <property type="molecule type" value="Genomic_DNA"/>
</dbReference>
<evidence type="ECO:0000313" key="2">
    <source>
        <dbReference type="EMBL" id="SHG31310.1"/>
    </source>
</evidence>
<dbReference type="PANTHER" id="PTHR43127">
    <property type="entry name" value="DEVELOPMENTALLY-REGULATED GTP-BINDING PROTEIN 2"/>
    <property type="match status" value="1"/>
</dbReference>
<dbReference type="Gene3D" id="3.10.20.30">
    <property type="match status" value="1"/>
</dbReference>
<dbReference type="SUPFAM" id="SSF52540">
    <property type="entry name" value="P-loop containing nucleoside triphosphate hydrolases"/>
    <property type="match status" value="1"/>
</dbReference>
<dbReference type="PRINTS" id="PR00326">
    <property type="entry name" value="GTP1OBG"/>
</dbReference>
<dbReference type="Gene3D" id="3.40.50.300">
    <property type="entry name" value="P-loop containing nucleotide triphosphate hydrolases"/>
    <property type="match status" value="1"/>
</dbReference>
<feature type="domain" description="TGS" evidence="1">
    <location>
        <begin position="254"/>
        <end position="328"/>
    </location>
</feature>
<dbReference type="InterPro" id="IPR012675">
    <property type="entry name" value="Beta-grasp_dom_sf"/>
</dbReference>
<name>A0A1M5ITL3_9BACT</name>
<dbReference type="Proteomes" id="UP000184076">
    <property type="component" value="Unassembled WGS sequence"/>
</dbReference>
<reference evidence="3" key="1">
    <citation type="submission" date="2016-11" db="EMBL/GenBank/DDBJ databases">
        <authorList>
            <person name="Varghese N."/>
            <person name="Submissions S."/>
        </authorList>
    </citation>
    <scope>NUCLEOTIDE SEQUENCE [LARGE SCALE GENOMIC DNA]</scope>
    <source>
        <strain evidence="3">DSM 9756</strain>
    </source>
</reference>
<dbReference type="InterPro" id="IPR006073">
    <property type="entry name" value="GTP-bd"/>
</dbReference>
<dbReference type="InterPro" id="IPR027417">
    <property type="entry name" value="P-loop_NTPase"/>
</dbReference>
<dbReference type="STRING" id="1121391.SAMN02745206_03666"/>